<feature type="active site" description="Nucleophile" evidence="4">
    <location>
        <position position="39"/>
    </location>
</feature>
<evidence type="ECO:0000256" key="3">
    <source>
        <dbReference type="ARBA" id="ARBA00023098"/>
    </source>
</evidence>
<dbReference type="Pfam" id="PF01734">
    <property type="entry name" value="Patatin"/>
    <property type="match status" value="1"/>
</dbReference>
<keyword evidence="3 4" id="KW-0443">Lipid metabolism</keyword>
<keyword evidence="2 4" id="KW-0442">Lipid degradation</keyword>
<dbReference type="Gene3D" id="3.40.1090.10">
    <property type="entry name" value="Cytosolic phospholipase A2 catalytic domain"/>
    <property type="match status" value="2"/>
</dbReference>
<dbReference type="STRING" id="1121301.SAMN02745912_02287"/>
<accession>A0A1M6PU86</accession>
<keyword evidence="5" id="KW-0812">Transmembrane</keyword>
<dbReference type="CDD" id="cd07208">
    <property type="entry name" value="Pat_hypo_Ecoli_yjju_like"/>
    <property type="match status" value="1"/>
</dbReference>
<feature type="active site" description="Proton acceptor" evidence="4">
    <location>
        <position position="159"/>
    </location>
</feature>
<feature type="transmembrane region" description="Helical" evidence="5">
    <location>
        <begin position="31"/>
        <end position="50"/>
    </location>
</feature>
<dbReference type="InterPro" id="IPR002641">
    <property type="entry name" value="PNPLA_dom"/>
</dbReference>
<dbReference type="PROSITE" id="PS51635">
    <property type="entry name" value="PNPLA"/>
    <property type="match status" value="1"/>
</dbReference>
<dbReference type="InterPro" id="IPR016035">
    <property type="entry name" value="Acyl_Trfase/lysoPLipase"/>
</dbReference>
<keyword evidence="8" id="KW-1185">Reference proteome</keyword>
<evidence type="ECO:0000259" key="6">
    <source>
        <dbReference type="PROSITE" id="PS51635"/>
    </source>
</evidence>
<dbReference type="OrthoDB" id="9802424at2"/>
<dbReference type="Pfam" id="PF19890">
    <property type="entry name" value="DUF6363"/>
    <property type="match status" value="1"/>
</dbReference>
<keyword evidence="5" id="KW-1133">Transmembrane helix</keyword>
<dbReference type="EMBL" id="FRAG01000027">
    <property type="protein sequence ID" value="SHK11476.1"/>
    <property type="molecule type" value="Genomic_DNA"/>
</dbReference>
<reference evidence="7 8" key="1">
    <citation type="submission" date="2016-11" db="EMBL/GenBank/DDBJ databases">
        <authorList>
            <person name="Jaros S."/>
            <person name="Januszkiewicz K."/>
            <person name="Wedrychowicz H."/>
        </authorList>
    </citation>
    <scope>NUCLEOTIDE SEQUENCE [LARGE SCALE GENOMIC DNA]</scope>
    <source>
        <strain evidence="7 8">DSM 15212</strain>
    </source>
</reference>
<evidence type="ECO:0000256" key="4">
    <source>
        <dbReference type="PROSITE-ProRule" id="PRU01161"/>
    </source>
</evidence>
<dbReference type="SUPFAM" id="SSF52151">
    <property type="entry name" value="FabD/lysophospholipase-like"/>
    <property type="match status" value="1"/>
</dbReference>
<dbReference type="GO" id="GO:0016042">
    <property type="term" value="P:lipid catabolic process"/>
    <property type="evidence" value="ECO:0007669"/>
    <property type="project" value="UniProtKB-UniRule"/>
</dbReference>
<organism evidence="7 8">
    <name type="scientific">Paramaledivibacter caminithermalis (strain DSM 15212 / CIP 107654 / DViRD3)</name>
    <name type="common">Clostridium caminithermale</name>
    <dbReference type="NCBI Taxonomy" id="1121301"/>
    <lineage>
        <taxon>Bacteria</taxon>
        <taxon>Bacillati</taxon>
        <taxon>Bacillota</taxon>
        <taxon>Clostridia</taxon>
        <taxon>Peptostreptococcales</taxon>
        <taxon>Caminicellaceae</taxon>
        <taxon>Paramaledivibacter</taxon>
    </lineage>
</organism>
<dbReference type="InterPro" id="IPR037483">
    <property type="entry name" value="YjjU-like"/>
</dbReference>
<sequence length="282" mass="32329">MKDVGLVLQGGGMRGVYTSGVLDFFMDKELYFSYIIAVSAGACNAIAYILKQRGFGKRIYIDYIKKNKYISYKNLLTKGSILDMDFIFHTIPNTLEPFDFEKIKNSNKKFVITATDCSNGQPVYIDVDNCDDVITAIKASSSIPFLTKTVEFEEKNLLDGAISDPIPIKKAMEDGNHKSIIVLTNENGHKQKPFKMKGLARKIYPDYNDLVKSISNCHRVYHKTIDYINELEAKKKVFIIRPSKYLKLKTFDKNTKKIESLYKLGYMDAENKYNELIEWLKV</sequence>
<keyword evidence="1 4" id="KW-0378">Hydrolase</keyword>
<evidence type="ECO:0000313" key="8">
    <source>
        <dbReference type="Proteomes" id="UP000184465"/>
    </source>
</evidence>
<dbReference type="InterPro" id="IPR050301">
    <property type="entry name" value="NTE"/>
</dbReference>
<proteinExistence type="predicted"/>
<protein>
    <submittedName>
        <fullName evidence="7">Predicted phospholipase, patatin/cPLA2 family</fullName>
    </submittedName>
</protein>
<keyword evidence="5" id="KW-0472">Membrane</keyword>
<dbReference type="PANTHER" id="PTHR14226:SF25">
    <property type="entry name" value="PHOSPHOESTERASE"/>
    <property type="match status" value="1"/>
</dbReference>
<feature type="short sequence motif" description="GXGXXG" evidence="4">
    <location>
        <begin position="10"/>
        <end position="15"/>
    </location>
</feature>
<gene>
    <name evidence="7" type="ORF">SAMN02745912_02287</name>
</gene>
<feature type="short sequence motif" description="DGA/G" evidence="4">
    <location>
        <begin position="159"/>
        <end position="161"/>
    </location>
</feature>
<name>A0A1M6PU86_PARC5</name>
<evidence type="ECO:0000256" key="2">
    <source>
        <dbReference type="ARBA" id="ARBA00022963"/>
    </source>
</evidence>
<evidence type="ECO:0000256" key="1">
    <source>
        <dbReference type="ARBA" id="ARBA00022801"/>
    </source>
</evidence>
<evidence type="ECO:0000256" key="5">
    <source>
        <dbReference type="SAM" id="Phobius"/>
    </source>
</evidence>
<dbReference type="AlphaFoldDB" id="A0A1M6PU86"/>
<evidence type="ECO:0000313" key="7">
    <source>
        <dbReference type="EMBL" id="SHK11476.1"/>
    </source>
</evidence>
<dbReference type="InterPro" id="IPR045943">
    <property type="entry name" value="DUF6363"/>
</dbReference>
<dbReference type="RefSeq" id="WP_073149989.1">
    <property type="nucleotide sequence ID" value="NZ_FRAG01000027.1"/>
</dbReference>
<dbReference type="PANTHER" id="PTHR14226">
    <property type="entry name" value="NEUROPATHY TARGET ESTERASE/SWISS CHEESE D.MELANOGASTER"/>
    <property type="match status" value="1"/>
</dbReference>
<comment type="caution">
    <text evidence="4">Lacks conserved residue(s) required for the propagation of feature annotation.</text>
</comment>
<dbReference type="GO" id="GO:0016787">
    <property type="term" value="F:hydrolase activity"/>
    <property type="evidence" value="ECO:0007669"/>
    <property type="project" value="UniProtKB-UniRule"/>
</dbReference>
<feature type="domain" description="PNPLA" evidence="6">
    <location>
        <begin position="6"/>
        <end position="172"/>
    </location>
</feature>
<dbReference type="Proteomes" id="UP000184465">
    <property type="component" value="Unassembled WGS sequence"/>
</dbReference>